<evidence type="ECO:0000313" key="2">
    <source>
        <dbReference type="EMBL" id="EJK64191.1"/>
    </source>
</evidence>
<keyword evidence="1" id="KW-0812">Transmembrane</keyword>
<keyword evidence="1" id="KW-0472">Membrane</keyword>
<comment type="caution">
    <text evidence="2">The sequence shown here is derived from an EMBL/GenBank/DDBJ whole genome shotgun (WGS) entry which is preliminary data.</text>
</comment>
<dbReference type="EMBL" id="AGNL01017538">
    <property type="protein sequence ID" value="EJK64191.1"/>
    <property type="molecule type" value="Genomic_DNA"/>
</dbReference>
<dbReference type="AlphaFoldDB" id="K0STA1"/>
<feature type="transmembrane region" description="Helical" evidence="1">
    <location>
        <begin position="147"/>
        <end position="165"/>
    </location>
</feature>
<dbReference type="Proteomes" id="UP000266841">
    <property type="component" value="Unassembled WGS sequence"/>
</dbReference>
<dbReference type="eggNOG" id="ENOG502TM06">
    <property type="taxonomic scope" value="Eukaryota"/>
</dbReference>
<feature type="transmembrane region" description="Helical" evidence="1">
    <location>
        <begin position="177"/>
        <end position="198"/>
    </location>
</feature>
<name>K0STA1_THAOC</name>
<gene>
    <name evidence="2" type="ORF">THAOC_15095</name>
</gene>
<protein>
    <submittedName>
        <fullName evidence="2">Uncharacterized protein</fullName>
    </submittedName>
</protein>
<organism evidence="2 3">
    <name type="scientific">Thalassiosira oceanica</name>
    <name type="common">Marine diatom</name>
    <dbReference type="NCBI Taxonomy" id="159749"/>
    <lineage>
        <taxon>Eukaryota</taxon>
        <taxon>Sar</taxon>
        <taxon>Stramenopiles</taxon>
        <taxon>Ochrophyta</taxon>
        <taxon>Bacillariophyta</taxon>
        <taxon>Coscinodiscophyceae</taxon>
        <taxon>Thalassiosirophycidae</taxon>
        <taxon>Thalassiosirales</taxon>
        <taxon>Thalassiosiraceae</taxon>
        <taxon>Thalassiosira</taxon>
    </lineage>
</organism>
<dbReference type="Pfam" id="PF04749">
    <property type="entry name" value="PLAC8"/>
    <property type="match status" value="1"/>
</dbReference>
<proteinExistence type="predicted"/>
<sequence>MADDGAPVTSYKEGGFADEGAGDLPIKVHICAPSTLPEGFVFEAEVGDQNAKKTISVEVPEGGVVEGQVFLIDLPADFAVGEPQVNIPTGRWKDGTFDVLKAGPCHPSLWCSMCFTQVAMGQVLQRLRFNWLGSSAPEAATKNTFKVVLALCTCYAIFTVSLEMAEASTNYYNVPAWIPVLKFIGGILFTVYSIYALMKLRENVRAKYSIPEESCIGMEDLCCSMWCSCCVVAQIARHTGEYETYQGSYCSETGMAAHTPSIV</sequence>
<dbReference type="OrthoDB" id="1045822at2759"/>
<keyword evidence="1" id="KW-1133">Transmembrane helix</keyword>
<keyword evidence="3" id="KW-1185">Reference proteome</keyword>
<evidence type="ECO:0000313" key="3">
    <source>
        <dbReference type="Proteomes" id="UP000266841"/>
    </source>
</evidence>
<reference evidence="2 3" key="1">
    <citation type="journal article" date="2012" name="Genome Biol.">
        <title>Genome and low-iron response of an oceanic diatom adapted to chronic iron limitation.</title>
        <authorList>
            <person name="Lommer M."/>
            <person name="Specht M."/>
            <person name="Roy A.S."/>
            <person name="Kraemer L."/>
            <person name="Andreson R."/>
            <person name="Gutowska M.A."/>
            <person name="Wolf J."/>
            <person name="Bergner S.V."/>
            <person name="Schilhabel M.B."/>
            <person name="Klostermeier U.C."/>
            <person name="Beiko R.G."/>
            <person name="Rosenstiel P."/>
            <person name="Hippler M."/>
            <person name="Laroche J."/>
        </authorList>
    </citation>
    <scope>NUCLEOTIDE SEQUENCE [LARGE SCALE GENOMIC DNA]</scope>
    <source>
        <strain evidence="2 3">CCMP1005</strain>
    </source>
</reference>
<dbReference type="InterPro" id="IPR006461">
    <property type="entry name" value="PLAC_motif_containing"/>
</dbReference>
<accession>K0STA1</accession>
<dbReference type="OMA" id="HTGEYET"/>
<evidence type="ECO:0000256" key="1">
    <source>
        <dbReference type="SAM" id="Phobius"/>
    </source>
</evidence>